<protein>
    <submittedName>
        <fullName evidence="2">Uncharacterized protein</fullName>
    </submittedName>
</protein>
<evidence type="ECO:0000256" key="1">
    <source>
        <dbReference type="SAM" id="MobiDB-lite"/>
    </source>
</evidence>
<reference evidence="2 3" key="1">
    <citation type="journal article" date="2015" name="Genome Announc.">
        <title>Expanding the biotechnology potential of lactobacilli through comparative genomics of 213 strains and associated genera.</title>
        <authorList>
            <person name="Sun Z."/>
            <person name="Harris H.M."/>
            <person name="McCann A."/>
            <person name="Guo C."/>
            <person name="Argimon S."/>
            <person name="Zhang W."/>
            <person name="Yang X."/>
            <person name="Jeffery I.B."/>
            <person name="Cooney J.C."/>
            <person name="Kagawa T.F."/>
            <person name="Liu W."/>
            <person name="Song Y."/>
            <person name="Salvetti E."/>
            <person name="Wrobel A."/>
            <person name="Rasinkangas P."/>
            <person name="Parkhill J."/>
            <person name="Rea M.C."/>
            <person name="O'Sullivan O."/>
            <person name="Ritari J."/>
            <person name="Douillard F.P."/>
            <person name="Paul Ross R."/>
            <person name="Yang R."/>
            <person name="Briner A.E."/>
            <person name="Felis G.E."/>
            <person name="de Vos W.M."/>
            <person name="Barrangou R."/>
            <person name="Klaenhammer T.R."/>
            <person name="Caufield P.W."/>
            <person name="Cui Y."/>
            <person name="Zhang H."/>
            <person name="O'Toole P.W."/>
        </authorList>
    </citation>
    <scope>NUCLEOTIDE SEQUENCE [LARGE SCALE GENOMIC DNA]</scope>
    <source>
        <strain evidence="2 3">DSM 15946</strain>
    </source>
</reference>
<evidence type="ECO:0000313" key="2">
    <source>
        <dbReference type="EMBL" id="KRL89603.1"/>
    </source>
</evidence>
<organism evidence="2 3">
    <name type="scientific">Limosilactobacillus ingluviei DSM 15946</name>
    <dbReference type="NCBI Taxonomy" id="1423760"/>
    <lineage>
        <taxon>Bacteria</taxon>
        <taxon>Bacillati</taxon>
        <taxon>Bacillota</taxon>
        <taxon>Bacilli</taxon>
        <taxon>Lactobacillales</taxon>
        <taxon>Lactobacillaceae</taxon>
        <taxon>Limosilactobacillus</taxon>
    </lineage>
</organism>
<accession>A0A0R1UEX3</accession>
<feature type="compositionally biased region" description="Low complexity" evidence="1">
    <location>
        <begin position="137"/>
        <end position="177"/>
    </location>
</feature>
<proteinExistence type="predicted"/>
<dbReference type="AlphaFoldDB" id="A0A0R1UEX3"/>
<comment type="caution">
    <text evidence="2">The sequence shown here is derived from an EMBL/GenBank/DDBJ whole genome shotgun (WGS) entry which is preliminary data.</text>
</comment>
<dbReference type="PATRIC" id="fig|1423760.3.peg.1783"/>
<name>A0A0R1UEX3_9LACO</name>
<gene>
    <name evidence="2" type="ORF">FC43_GL001708</name>
</gene>
<evidence type="ECO:0000313" key="3">
    <source>
        <dbReference type="Proteomes" id="UP000050816"/>
    </source>
</evidence>
<dbReference type="EMBL" id="AZFK01000044">
    <property type="protein sequence ID" value="KRL89603.1"/>
    <property type="molecule type" value="Genomic_DNA"/>
</dbReference>
<sequence length="228" mass="23334">MLSAVALVSLGLVGCGKQSNATKAGSATSSAVVDQYTKGEWALMAYMKTGDISAHDLKKNVDQLTLKHKGNRYTLKNDVQSFVCEIKGSQVKVTLQDADGQDLSDVSYTKKELAKQYQRDLATIDRVLGKLQDHRAASSSSSADEPSTSVASSSTPTSASSSAASSNSHTNTSNAATGTQPSNANPVRNTGSGNGYQAPTNPAPAPTQAPSYSGGSAGGTGAPGISTE</sequence>
<feature type="compositionally biased region" description="Polar residues" evidence="1">
    <location>
        <begin position="178"/>
        <end position="191"/>
    </location>
</feature>
<dbReference type="Proteomes" id="UP000050816">
    <property type="component" value="Unassembled WGS sequence"/>
</dbReference>
<feature type="region of interest" description="Disordered" evidence="1">
    <location>
        <begin position="135"/>
        <end position="228"/>
    </location>
</feature>